<reference evidence="2 3" key="1">
    <citation type="journal article" date="2016" name="Int. J. Syst. Evol. Microbiol.">
        <title>Pontibacter aydingkolensis sp. nov., isolated from soil of a salt lake.</title>
        <authorList>
            <person name="Osman G."/>
            <person name="Zhang T."/>
            <person name="Lou K."/>
            <person name="Gao Y."/>
            <person name="Chang W."/>
            <person name="Lin Q."/>
            <person name="Yang H.M."/>
            <person name="Huo X.D."/>
            <person name="Wang N."/>
        </authorList>
    </citation>
    <scope>NUCLEOTIDE SEQUENCE [LARGE SCALE GENOMIC DNA]</scope>
    <source>
        <strain evidence="2 3">KACC 19255</strain>
    </source>
</reference>
<proteinExistence type="predicted"/>
<feature type="chain" id="PRO_5047409304" description="S9 family peptidase" evidence="1">
    <location>
        <begin position="20"/>
        <end position="290"/>
    </location>
</feature>
<protein>
    <recommendedName>
        <fullName evidence="4">S9 family peptidase</fullName>
    </recommendedName>
</protein>
<name>A0ABS7CU15_9BACT</name>
<organism evidence="2 3">
    <name type="scientific">Pontibacter aydingkolensis</name>
    <dbReference type="NCBI Taxonomy" id="1911536"/>
    <lineage>
        <taxon>Bacteria</taxon>
        <taxon>Pseudomonadati</taxon>
        <taxon>Bacteroidota</taxon>
        <taxon>Cytophagia</taxon>
        <taxon>Cytophagales</taxon>
        <taxon>Hymenobacteraceae</taxon>
        <taxon>Pontibacter</taxon>
    </lineage>
</organism>
<comment type="caution">
    <text evidence="2">The sequence shown here is derived from an EMBL/GenBank/DDBJ whole genome shotgun (WGS) entry which is preliminary data.</text>
</comment>
<dbReference type="InterPro" id="IPR011042">
    <property type="entry name" value="6-blade_b-propeller_TolB-like"/>
</dbReference>
<dbReference type="EMBL" id="JAHYXK010000006">
    <property type="protein sequence ID" value="MBW7467263.1"/>
    <property type="molecule type" value="Genomic_DNA"/>
</dbReference>
<dbReference type="Proteomes" id="UP000813018">
    <property type="component" value="Unassembled WGS sequence"/>
</dbReference>
<evidence type="ECO:0000256" key="1">
    <source>
        <dbReference type="SAM" id="SignalP"/>
    </source>
</evidence>
<evidence type="ECO:0000313" key="3">
    <source>
        <dbReference type="Proteomes" id="UP000813018"/>
    </source>
</evidence>
<dbReference type="PANTHER" id="PTHR36842">
    <property type="entry name" value="PROTEIN TOLB HOMOLOG"/>
    <property type="match status" value="1"/>
</dbReference>
<feature type="signal peptide" evidence="1">
    <location>
        <begin position="1"/>
        <end position="19"/>
    </location>
</feature>
<dbReference type="SUPFAM" id="SSF69304">
    <property type="entry name" value="Tricorn protease N-terminal domain"/>
    <property type="match status" value="1"/>
</dbReference>
<keyword evidence="1" id="KW-0732">Signal</keyword>
<sequence>MKKHILYLLTFLCPTLLLAQPSSDILLLDMAVKKNQVILSNPRNITNHPGYDNQPSFHTSQPLVYYSSANADGKMDIRSYNLNSKQTTDFTATPVNEFSPTLTPDGMHISCIIQRENGQQDLGIYNIDSKEVTVLIDNLTVGYHAWIDNKNLLLFILADKGHELQHYNFDTKQNKVLAKSIGRSLHKIPGQNAISFIDKSDSTQWLIKRYDHKTGAITTIAPTLPQKEDITWTKNGFILSSDGSKIYTLKPGKNQDWQPVKVQGNTTLLKSITRMATNNENNQLAVVVSE</sequence>
<evidence type="ECO:0000313" key="2">
    <source>
        <dbReference type="EMBL" id="MBW7467263.1"/>
    </source>
</evidence>
<gene>
    <name evidence="2" type="ORF">K0O23_09295</name>
</gene>
<evidence type="ECO:0008006" key="4">
    <source>
        <dbReference type="Google" id="ProtNLM"/>
    </source>
</evidence>
<accession>A0ABS7CU15</accession>
<dbReference type="Gene3D" id="2.120.10.30">
    <property type="entry name" value="TolB, C-terminal domain"/>
    <property type="match status" value="1"/>
</dbReference>
<keyword evidence="3" id="KW-1185">Reference proteome</keyword>
<dbReference type="RefSeq" id="WP_219877149.1">
    <property type="nucleotide sequence ID" value="NZ_JAHYXK010000006.1"/>
</dbReference>